<sequence length="512" mass="55245">MRPLQGCAFDGVVRTLLSCLSLSRPPLSLSARARLFKSEGKGAGTERGGLLRPCSDTFRPPRESRSQQQQQRRHQQQEQQQQQQEQGQGVVMARKAAASAPPAVPAPLSPRPATRSSARFGNLSQHSFFSRHNPHPQRVRHIRGLNDVPICSVNDEGFVSSPRYSLSLSPLRALLLRCGLSASSPGSPAGVGPLPFTLPFPTTPSSLQQQQQHGGGGGERGSVPRVGPVSLTDAWRDELRELTERAGFLARREKKPQPEGPALRPGTRYSLATGRIVPPPSRAASRTPGRLSSRNGARDFAVHGDPDHELLVLELLCQILQTDSISAVKEWLLAAGPREKDLVLAMIRIALEDEAGPQPPAPHADPRPDSQSSLRKTPRSRMGNRSRSVEAHVPESIPEEEEPERVGDAEVLTIQRSSSADDITRSAASRPRVPRASAGPTGAARAAEADVAPASASAKPRSGRKAEQQQQQQQHQLPAAPVDAKLRYTKTPHTPGESAQRPAQPKHSAAQI</sequence>
<dbReference type="AlphaFoldDB" id="A0AAJ7X8M8"/>
<feature type="compositionally biased region" description="Low complexity" evidence="1">
    <location>
        <begin position="425"/>
        <end position="458"/>
    </location>
</feature>
<feature type="region of interest" description="Disordered" evidence="1">
    <location>
        <begin position="355"/>
        <end position="512"/>
    </location>
</feature>
<feature type="region of interest" description="Disordered" evidence="1">
    <location>
        <begin position="200"/>
        <end position="226"/>
    </location>
</feature>
<dbReference type="PANTHER" id="PTHR33772">
    <property type="entry name" value="THYMUS, BRAIN AND TESTES-ASSOCIATED"/>
    <property type="match status" value="1"/>
</dbReference>
<dbReference type="PANTHER" id="PTHR33772:SF1">
    <property type="entry name" value="PROTEIN TBATA"/>
    <property type="match status" value="1"/>
</dbReference>
<evidence type="ECO:0000313" key="2">
    <source>
        <dbReference type="Proteomes" id="UP001318040"/>
    </source>
</evidence>
<evidence type="ECO:0000313" key="3">
    <source>
        <dbReference type="RefSeq" id="XP_032825097.1"/>
    </source>
</evidence>
<feature type="region of interest" description="Disordered" evidence="1">
    <location>
        <begin position="247"/>
        <end position="300"/>
    </location>
</feature>
<dbReference type="KEGG" id="pmrn:116950977"/>
<feature type="region of interest" description="Disordered" evidence="1">
    <location>
        <begin position="40"/>
        <end position="118"/>
    </location>
</feature>
<dbReference type="InterPro" id="IPR037394">
    <property type="entry name" value="TBATA-like"/>
</dbReference>
<dbReference type="Proteomes" id="UP001318040">
    <property type="component" value="Chromosome 41"/>
</dbReference>
<reference evidence="3" key="1">
    <citation type="submission" date="2025-08" db="UniProtKB">
        <authorList>
            <consortium name="RefSeq"/>
        </authorList>
    </citation>
    <scope>IDENTIFICATION</scope>
    <source>
        <tissue evidence="3">Sperm</tissue>
    </source>
</reference>
<name>A0AAJ7X8M8_PETMA</name>
<proteinExistence type="predicted"/>
<organism evidence="2 3">
    <name type="scientific">Petromyzon marinus</name>
    <name type="common">Sea lamprey</name>
    <dbReference type="NCBI Taxonomy" id="7757"/>
    <lineage>
        <taxon>Eukaryota</taxon>
        <taxon>Metazoa</taxon>
        <taxon>Chordata</taxon>
        <taxon>Craniata</taxon>
        <taxon>Vertebrata</taxon>
        <taxon>Cyclostomata</taxon>
        <taxon>Hyperoartia</taxon>
        <taxon>Petromyzontiformes</taxon>
        <taxon>Petromyzontidae</taxon>
        <taxon>Petromyzon</taxon>
    </lineage>
</organism>
<protein>
    <submittedName>
        <fullName evidence="3">Protein TBATA-like isoform X1</fullName>
    </submittedName>
</protein>
<evidence type="ECO:0000256" key="1">
    <source>
        <dbReference type="SAM" id="MobiDB-lite"/>
    </source>
</evidence>
<gene>
    <name evidence="3" type="primary">LOC116950977</name>
</gene>
<feature type="compositionally biased region" description="Low complexity" evidence="1">
    <location>
        <begin position="203"/>
        <end position="212"/>
    </location>
</feature>
<dbReference type="Pfam" id="PF15256">
    <property type="entry name" value="SPATIAL"/>
    <property type="match status" value="1"/>
</dbReference>
<feature type="compositionally biased region" description="Low complexity" evidence="1">
    <location>
        <begin position="77"/>
        <end position="101"/>
    </location>
</feature>
<accession>A0AAJ7X8M8</accession>
<dbReference type="RefSeq" id="XP_032825097.1">
    <property type="nucleotide sequence ID" value="XM_032969206.1"/>
</dbReference>
<keyword evidence="2" id="KW-1185">Reference proteome</keyword>